<dbReference type="CDD" id="cd06257">
    <property type="entry name" value="DnaJ"/>
    <property type="match status" value="1"/>
</dbReference>
<dbReference type="InterPro" id="IPR001623">
    <property type="entry name" value="DnaJ_domain"/>
</dbReference>
<proteinExistence type="predicted"/>
<accession>A0ABM7NSA7</accession>
<dbReference type="SMART" id="SM00271">
    <property type="entry name" value="DnaJ"/>
    <property type="match status" value="1"/>
</dbReference>
<dbReference type="PRINTS" id="PR00625">
    <property type="entry name" value="JDOMAIN"/>
</dbReference>
<dbReference type="InterPro" id="IPR051938">
    <property type="entry name" value="Apopto_cytoskel_mod"/>
</dbReference>
<protein>
    <submittedName>
        <fullName evidence="3">J domain-containing protein</fullName>
    </submittedName>
</protein>
<dbReference type="EMBL" id="AP024483">
    <property type="protein sequence ID" value="BCS83021.1"/>
    <property type="molecule type" value="Genomic_DNA"/>
</dbReference>
<keyword evidence="1" id="KW-0143">Chaperone</keyword>
<evidence type="ECO:0000313" key="4">
    <source>
        <dbReference type="Proteomes" id="UP001321479"/>
    </source>
</evidence>
<dbReference type="PANTHER" id="PTHR44145">
    <property type="entry name" value="DNAJ HOMOLOG SUBFAMILY A MEMBER 3, MITOCHONDRIAL"/>
    <property type="match status" value="1"/>
</dbReference>
<dbReference type="InterPro" id="IPR018253">
    <property type="entry name" value="DnaJ_domain_CS"/>
</dbReference>
<keyword evidence="4" id="KW-1185">Reference proteome</keyword>
<sequence>MNYYEILNINTDASLIEIKKSYKKLVFKYHPDKNKNDSAPYIFNKIQEAFNTLSDTSKRDEYDISIGINRNSEINYYNVTDFENIYYDIISELIVKYNLSNEDKHKIFDTFNFNTYKRNIDKYGIDYAVNELIIKIMEFIPKITIKKISESHPNIGQILTSFYGLF</sequence>
<dbReference type="PANTHER" id="PTHR44145:SF3">
    <property type="entry name" value="DNAJ HOMOLOG SUBFAMILY A MEMBER 3, MITOCHONDRIAL"/>
    <property type="match status" value="1"/>
</dbReference>
<feature type="domain" description="J" evidence="2">
    <location>
        <begin position="2"/>
        <end position="66"/>
    </location>
</feature>
<dbReference type="InterPro" id="IPR036869">
    <property type="entry name" value="J_dom_sf"/>
</dbReference>
<organism evidence="3 4">
    <name type="scientific">Cotonvirus japonicus</name>
    <dbReference type="NCBI Taxonomy" id="2811091"/>
    <lineage>
        <taxon>Viruses</taxon>
        <taxon>Varidnaviria</taxon>
        <taxon>Bamfordvirae</taxon>
        <taxon>Nucleocytoviricota</taxon>
        <taxon>Megaviricetes</taxon>
        <taxon>Imitervirales</taxon>
        <taxon>Mimiviridae</taxon>
        <taxon>Megamimivirinae</taxon>
        <taxon>Cotonvirus</taxon>
        <taxon>Cotonvirus japonicum</taxon>
    </lineage>
</organism>
<evidence type="ECO:0000259" key="2">
    <source>
        <dbReference type="PROSITE" id="PS50076"/>
    </source>
</evidence>
<dbReference type="GeneID" id="80558226"/>
<dbReference type="RefSeq" id="YP_010841629.1">
    <property type="nucleotide sequence ID" value="NC_079139.1"/>
</dbReference>
<dbReference type="PROSITE" id="PS50076">
    <property type="entry name" value="DNAJ_2"/>
    <property type="match status" value="1"/>
</dbReference>
<dbReference type="Pfam" id="PF00226">
    <property type="entry name" value="DnaJ"/>
    <property type="match status" value="1"/>
</dbReference>
<dbReference type="SUPFAM" id="SSF46565">
    <property type="entry name" value="Chaperone J-domain"/>
    <property type="match status" value="1"/>
</dbReference>
<evidence type="ECO:0000256" key="1">
    <source>
        <dbReference type="ARBA" id="ARBA00023186"/>
    </source>
</evidence>
<dbReference type="Gene3D" id="1.10.287.110">
    <property type="entry name" value="DnaJ domain"/>
    <property type="match status" value="1"/>
</dbReference>
<reference evidence="3 4" key="1">
    <citation type="submission" date="2021-02" db="EMBL/GenBank/DDBJ databases">
        <title>Cotonvirus japonicus, which uses Golgi apparatus of host cells for its virion factory, phylogenetically links tailed tupanvirus and icosahedral mimivirus.</title>
        <authorList>
            <person name="Takahashi H."/>
            <person name="Fukaya S."/>
            <person name="Song C."/>
            <person name="Murata K."/>
            <person name="Takemura M."/>
        </authorList>
    </citation>
    <scope>NUCLEOTIDE SEQUENCE [LARGE SCALE GENOMIC DNA]</scope>
</reference>
<evidence type="ECO:0000313" key="3">
    <source>
        <dbReference type="EMBL" id="BCS83021.1"/>
    </source>
</evidence>
<dbReference type="PROSITE" id="PS00636">
    <property type="entry name" value="DNAJ_1"/>
    <property type="match status" value="1"/>
</dbReference>
<name>A0ABM7NSA7_9VIRU</name>
<dbReference type="Proteomes" id="UP001321479">
    <property type="component" value="Segment"/>
</dbReference>